<gene>
    <name evidence="1" type="ORF">V5799_013777</name>
</gene>
<keyword evidence="2" id="KW-1185">Reference proteome</keyword>
<evidence type="ECO:0000313" key="2">
    <source>
        <dbReference type="Proteomes" id="UP001321473"/>
    </source>
</evidence>
<sequence length="115" mass="12594">MDTGTQASKADSSACGEVMQHDSETVNFNCKFHENAMLGGGDAFFEKAPHSPIPSRVKPIYMEDQDFVPEELKMLCLPESGYIAGDLGSQGYVFRNAADIKPTPKSQPVEPEERP</sequence>
<dbReference type="EMBL" id="JARKHS020022152">
    <property type="protein sequence ID" value="KAK8769757.1"/>
    <property type="molecule type" value="Genomic_DNA"/>
</dbReference>
<proteinExistence type="predicted"/>
<organism evidence="1 2">
    <name type="scientific">Amblyomma americanum</name>
    <name type="common">Lone star tick</name>
    <dbReference type="NCBI Taxonomy" id="6943"/>
    <lineage>
        <taxon>Eukaryota</taxon>
        <taxon>Metazoa</taxon>
        <taxon>Ecdysozoa</taxon>
        <taxon>Arthropoda</taxon>
        <taxon>Chelicerata</taxon>
        <taxon>Arachnida</taxon>
        <taxon>Acari</taxon>
        <taxon>Parasitiformes</taxon>
        <taxon>Ixodida</taxon>
        <taxon>Ixodoidea</taxon>
        <taxon>Ixodidae</taxon>
        <taxon>Amblyomminae</taxon>
        <taxon>Amblyomma</taxon>
    </lineage>
</organism>
<evidence type="ECO:0000313" key="1">
    <source>
        <dbReference type="EMBL" id="KAK8769757.1"/>
    </source>
</evidence>
<comment type="caution">
    <text evidence="1">The sequence shown here is derived from an EMBL/GenBank/DDBJ whole genome shotgun (WGS) entry which is preliminary data.</text>
</comment>
<dbReference type="AlphaFoldDB" id="A0AAQ4E4W8"/>
<reference evidence="1 2" key="1">
    <citation type="journal article" date="2023" name="Arcadia Sci">
        <title>De novo assembly of a long-read Amblyomma americanum tick genome.</title>
        <authorList>
            <person name="Chou S."/>
            <person name="Poskanzer K.E."/>
            <person name="Rollins M."/>
            <person name="Thuy-Boun P.S."/>
        </authorList>
    </citation>
    <scope>NUCLEOTIDE SEQUENCE [LARGE SCALE GENOMIC DNA]</scope>
    <source>
        <strain evidence="1">F_SG_1</strain>
        <tissue evidence="1">Salivary glands</tissue>
    </source>
</reference>
<accession>A0AAQ4E4W8</accession>
<dbReference type="Proteomes" id="UP001321473">
    <property type="component" value="Unassembled WGS sequence"/>
</dbReference>
<name>A0AAQ4E4W8_AMBAM</name>
<protein>
    <submittedName>
        <fullName evidence="1">Uncharacterized protein</fullName>
    </submittedName>
</protein>